<dbReference type="PANTHER" id="PTHR13061:SF50">
    <property type="entry name" value="GAMMA CARBONIC ANHYDRASE 1, MITOCHONDRIAL"/>
    <property type="match status" value="1"/>
</dbReference>
<reference evidence="3" key="1">
    <citation type="journal article" date="2021" name="Proc. Natl. Acad. Sci. U.S.A.">
        <title>Three genomes in the algal genus Volvox reveal the fate of a haploid sex-determining region after a transition to homothallism.</title>
        <authorList>
            <person name="Yamamoto K."/>
            <person name="Hamaji T."/>
            <person name="Kawai-Toyooka H."/>
            <person name="Matsuzaki R."/>
            <person name="Takahashi F."/>
            <person name="Nishimura Y."/>
            <person name="Kawachi M."/>
            <person name="Noguchi H."/>
            <person name="Minakuchi Y."/>
            <person name="Umen J.G."/>
            <person name="Toyoda A."/>
            <person name="Nozaki H."/>
        </authorList>
    </citation>
    <scope>NUCLEOTIDE SEQUENCE</scope>
    <source>
        <strain evidence="3">NIES-3780</strain>
    </source>
</reference>
<evidence type="ECO:0000313" key="4">
    <source>
        <dbReference type="Proteomes" id="UP000747399"/>
    </source>
</evidence>
<protein>
    <recommendedName>
        <fullName evidence="5">Gamma carbonic anhydrase</fullName>
    </recommendedName>
</protein>
<dbReference type="Gene3D" id="2.160.10.10">
    <property type="entry name" value="Hexapeptide repeat proteins"/>
    <property type="match status" value="1"/>
</dbReference>
<dbReference type="GO" id="GO:0031966">
    <property type="term" value="C:mitochondrial membrane"/>
    <property type="evidence" value="ECO:0007669"/>
    <property type="project" value="UniProtKB-SubCell"/>
</dbReference>
<comment type="similarity">
    <text evidence="1">Belongs to the gamma-class carbonic anhydrase family.</text>
</comment>
<dbReference type="CDD" id="cd04645">
    <property type="entry name" value="LbH_gamma_CA_like"/>
    <property type="match status" value="1"/>
</dbReference>
<dbReference type="AlphaFoldDB" id="A0A8J4B0U8"/>
<name>A0A8J4B0U8_9CHLO</name>
<evidence type="ECO:0000256" key="2">
    <source>
        <dbReference type="ARBA" id="ARBA00034694"/>
    </source>
</evidence>
<dbReference type="InterPro" id="IPR050484">
    <property type="entry name" value="Transf_Hexapept/Carb_Anhydrase"/>
</dbReference>
<feature type="non-terminal residue" evidence="3">
    <location>
        <position position="1"/>
    </location>
</feature>
<dbReference type="Pfam" id="PF00132">
    <property type="entry name" value="Hexapep"/>
    <property type="match status" value="1"/>
</dbReference>
<evidence type="ECO:0000313" key="3">
    <source>
        <dbReference type="EMBL" id="GIL51781.1"/>
    </source>
</evidence>
<evidence type="ECO:0008006" key="5">
    <source>
        <dbReference type="Google" id="ProtNLM"/>
    </source>
</evidence>
<keyword evidence="4" id="KW-1185">Reference proteome</keyword>
<comment type="subcellular location">
    <subcellularLocation>
        <location evidence="2">Mitochondrion membrane</location>
        <topology evidence="2">Peripheral membrane protein</topology>
        <orientation evidence="2">Matrix side</orientation>
    </subcellularLocation>
</comment>
<dbReference type="EMBL" id="BNCO01000011">
    <property type="protein sequence ID" value="GIL51781.1"/>
    <property type="molecule type" value="Genomic_DNA"/>
</dbReference>
<sequence>ADQAGCRAQLATVVTMSLFRGSLPAGFLFPYRHPKAKGLVESTLYGIGGLLRGVGAALDELGSMAQGPQGDIKDHVQPNLAFAPVHRKPDVPVGAGQVVPAPAAAARTLKLKEVVVPNKHSSAFVAANANVLGNVKIGANSSIWYGAILRGDVNGIFVGSNTNIQDNAVVHVSKYSLDGDARATVIGDNVTIGHGATVHACTIEDNCLVGMGATILDGATLKKGSIVAAGAVVPPKTVIPSGQVWAGNPAKFLRNLEPEEEAFIAKSAVNYSELSAIHKFEQSKTFEEQFVEMAIMKDRAALADPSNSVHQMWEYDSQTALVARAKR</sequence>
<dbReference type="InterPro" id="IPR001451">
    <property type="entry name" value="Hexapep"/>
</dbReference>
<dbReference type="PANTHER" id="PTHR13061">
    <property type="entry name" value="DYNACTIN SUBUNIT P25"/>
    <property type="match status" value="1"/>
</dbReference>
<organism evidence="3 4">
    <name type="scientific">Volvox africanus</name>
    <dbReference type="NCBI Taxonomy" id="51714"/>
    <lineage>
        <taxon>Eukaryota</taxon>
        <taxon>Viridiplantae</taxon>
        <taxon>Chlorophyta</taxon>
        <taxon>core chlorophytes</taxon>
        <taxon>Chlorophyceae</taxon>
        <taxon>CS clade</taxon>
        <taxon>Chlamydomonadales</taxon>
        <taxon>Volvocaceae</taxon>
        <taxon>Volvox</taxon>
    </lineage>
</organism>
<dbReference type="InterPro" id="IPR047324">
    <property type="entry name" value="LbH_gamma_CA-like"/>
</dbReference>
<proteinExistence type="inferred from homology"/>
<dbReference type="InterPro" id="IPR011004">
    <property type="entry name" value="Trimer_LpxA-like_sf"/>
</dbReference>
<dbReference type="SUPFAM" id="SSF51161">
    <property type="entry name" value="Trimeric LpxA-like enzymes"/>
    <property type="match status" value="1"/>
</dbReference>
<evidence type="ECO:0000256" key="1">
    <source>
        <dbReference type="ARBA" id="ARBA00023595"/>
    </source>
</evidence>
<accession>A0A8J4B0U8</accession>
<comment type="caution">
    <text evidence="3">The sequence shown here is derived from an EMBL/GenBank/DDBJ whole genome shotgun (WGS) entry which is preliminary data.</text>
</comment>
<gene>
    <name evidence="3" type="ORF">Vafri_7698</name>
</gene>
<dbReference type="Proteomes" id="UP000747399">
    <property type="component" value="Unassembled WGS sequence"/>
</dbReference>